<evidence type="ECO:0000313" key="8">
    <source>
        <dbReference type="Proteomes" id="UP001268089"/>
    </source>
</evidence>
<name>A0ABU1ZJA0_9BURK</name>
<dbReference type="PANTHER" id="PTHR37422">
    <property type="entry name" value="TEICHURONIC ACID BIOSYNTHESIS PROTEIN TUAE"/>
    <property type="match status" value="1"/>
</dbReference>
<feature type="domain" description="O-antigen ligase-related" evidence="6">
    <location>
        <begin position="242"/>
        <end position="393"/>
    </location>
</feature>
<keyword evidence="3 5" id="KW-1133">Transmembrane helix</keyword>
<gene>
    <name evidence="7" type="ORF">J2X15_000908</name>
</gene>
<feature type="transmembrane region" description="Helical" evidence="5">
    <location>
        <begin position="112"/>
        <end position="131"/>
    </location>
</feature>
<reference evidence="7 8" key="1">
    <citation type="submission" date="2023-07" db="EMBL/GenBank/DDBJ databases">
        <title>Sorghum-associated microbial communities from plants grown in Nebraska, USA.</title>
        <authorList>
            <person name="Schachtman D."/>
        </authorList>
    </citation>
    <scope>NUCLEOTIDE SEQUENCE [LARGE SCALE GENOMIC DNA]</scope>
    <source>
        <strain evidence="7 8">BE308</strain>
    </source>
</reference>
<accession>A0ABU1ZJA0</accession>
<protein>
    <submittedName>
        <fullName evidence="7">O-antigen ligase</fullName>
    </submittedName>
</protein>
<feature type="transmembrane region" description="Helical" evidence="5">
    <location>
        <begin position="209"/>
        <end position="229"/>
    </location>
</feature>
<dbReference type="PANTHER" id="PTHR37422:SF13">
    <property type="entry name" value="LIPOPOLYSACCHARIDE BIOSYNTHESIS PROTEIN PA4999-RELATED"/>
    <property type="match status" value="1"/>
</dbReference>
<keyword evidence="8" id="KW-1185">Reference proteome</keyword>
<sequence>MEYLFPAVLLFVAFAAAIAISLAGVGALNFTGKYKSGLLPYYCYALLMGNGVAVLLSTRNYLDTGELFSESTLSNPVAALAIKVASLFVMIAAVDQFVRFFKSNKKFYFSRVFLFLSFAAFWVCNIILPAYFSPHRASMELSWTYSLVLGCGLILISGVDGYKFIEHFRNATLSFCFVSLVLIFIKPSLVLQTNYAQGYIPGLPRFAGLAPHAILMGMIASLALWCLFLQPFQSRKLTIAFSMIGMIALFLSQAKNIWISFFISMPILMYYRSDFSEWFKINHSKGRFLYFVVLILGFFLGLGGLYLVVFGNLDRFLAGILRSEQGSQLLTFTGREQIWAVALSEWERSPLLGYGLPLFGPDHRNAVGMFFATSGHNQIIDNLGRSGLIGAIASVVHFLAVTILGYLFRHKTQGLSWVLALSLLVRMISEVPITLASISLDTLPYYLLLGMIAANMKLSDPKPSFLKMES</sequence>
<feature type="transmembrane region" description="Helical" evidence="5">
    <location>
        <begin position="77"/>
        <end position="100"/>
    </location>
</feature>
<feature type="transmembrane region" description="Helical" evidence="5">
    <location>
        <begin position="171"/>
        <end position="189"/>
    </location>
</feature>
<organism evidence="7 8">
    <name type="scientific">Rhodoferax saidenbachensis</name>
    <dbReference type="NCBI Taxonomy" id="1484693"/>
    <lineage>
        <taxon>Bacteria</taxon>
        <taxon>Pseudomonadati</taxon>
        <taxon>Pseudomonadota</taxon>
        <taxon>Betaproteobacteria</taxon>
        <taxon>Burkholderiales</taxon>
        <taxon>Comamonadaceae</taxon>
        <taxon>Rhodoferax</taxon>
    </lineage>
</organism>
<dbReference type="InterPro" id="IPR051533">
    <property type="entry name" value="WaaL-like"/>
</dbReference>
<evidence type="ECO:0000256" key="4">
    <source>
        <dbReference type="ARBA" id="ARBA00023136"/>
    </source>
</evidence>
<keyword evidence="7" id="KW-0436">Ligase</keyword>
<dbReference type="Pfam" id="PF04932">
    <property type="entry name" value="Wzy_C"/>
    <property type="match status" value="1"/>
</dbReference>
<dbReference type="GO" id="GO:0016874">
    <property type="term" value="F:ligase activity"/>
    <property type="evidence" value="ECO:0007669"/>
    <property type="project" value="UniProtKB-KW"/>
</dbReference>
<proteinExistence type="predicted"/>
<evidence type="ECO:0000256" key="2">
    <source>
        <dbReference type="ARBA" id="ARBA00022692"/>
    </source>
</evidence>
<comment type="caution">
    <text evidence="7">The sequence shown here is derived from an EMBL/GenBank/DDBJ whole genome shotgun (WGS) entry which is preliminary data.</text>
</comment>
<dbReference type="EMBL" id="JAVDXO010000002">
    <property type="protein sequence ID" value="MDR7305630.1"/>
    <property type="molecule type" value="Genomic_DNA"/>
</dbReference>
<feature type="transmembrane region" description="Helical" evidence="5">
    <location>
        <begin position="6"/>
        <end position="31"/>
    </location>
</feature>
<dbReference type="Proteomes" id="UP001268089">
    <property type="component" value="Unassembled WGS sequence"/>
</dbReference>
<evidence type="ECO:0000313" key="7">
    <source>
        <dbReference type="EMBL" id="MDR7305630.1"/>
    </source>
</evidence>
<feature type="transmembrane region" description="Helical" evidence="5">
    <location>
        <begin position="38"/>
        <end position="57"/>
    </location>
</feature>
<dbReference type="InterPro" id="IPR007016">
    <property type="entry name" value="O-antigen_ligase-rel_domated"/>
</dbReference>
<dbReference type="RefSeq" id="WP_310339844.1">
    <property type="nucleotide sequence ID" value="NZ_JAVDXO010000002.1"/>
</dbReference>
<feature type="transmembrane region" description="Helical" evidence="5">
    <location>
        <begin position="143"/>
        <end position="159"/>
    </location>
</feature>
<evidence type="ECO:0000256" key="5">
    <source>
        <dbReference type="SAM" id="Phobius"/>
    </source>
</evidence>
<feature type="transmembrane region" description="Helical" evidence="5">
    <location>
        <begin position="388"/>
        <end position="408"/>
    </location>
</feature>
<comment type="subcellular location">
    <subcellularLocation>
        <location evidence="1">Membrane</location>
        <topology evidence="1">Multi-pass membrane protein</topology>
    </subcellularLocation>
</comment>
<keyword evidence="2 5" id="KW-0812">Transmembrane</keyword>
<feature type="transmembrane region" description="Helical" evidence="5">
    <location>
        <begin position="288"/>
        <end position="313"/>
    </location>
</feature>
<evidence type="ECO:0000256" key="3">
    <source>
        <dbReference type="ARBA" id="ARBA00022989"/>
    </source>
</evidence>
<evidence type="ECO:0000259" key="6">
    <source>
        <dbReference type="Pfam" id="PF04932"/>
    </source>
</evidence>
<evidence type="ECO:0000256" key="1">
    <source>
        <dbReference type="ARBA" id="ARBA00004141"/>
    </source>
</evidence>
<keyword evidence="4 5" id="KW-0472">Membrane</keyword>
<feature type="transmembrane region" description="Helical" evidence="5">
    <location>
        <begin position="241"/>
        <end position="268"/>
    </location>
</feature>